<dbReference type="NCBIfam" id="TIGR02861">
    <property type="entry name" value="SASP_H"/>
    <property type="match status" value="1"/>
</dbReference>
<dbReference type="InterPro" id="IPR012610">
    <property type="entry name" value="SASP_SspH"/>
</dbReference>
<gene>
    <name evidence="4" type="primary">sspH</name>
    <name evidence="5" type="ORF">IQ19_02479</name>
</gene>
<dbReference type="Pfam" id="PF08141">
    <property type="entry name" value="SspH"/>
    <property type="match status" value="1"/>
</dbReference>
<keyword evidence="3 4" id="KW-0749">Sporulation</keyword>
<dbReference type="HAMAP" id="MF_00667">
    <property type="entry name" value="SspH"/>
    <property type="match status" value="1"/>
</dbReference>
<protein>
    <recommendedName>
        <fullName evidence="4">Small, acid-soluble spore protein H</fullName>
        <shortName evidence="4">SASP H</shortName>
    </recommendedName>
</protein>
<evidence type="ECO:0000313" key="6">
    <source>
        <dbReference type="Proteomes" id="UP000318667"/>
    </source>
</evidence>
<keyword evidence="6" id="KW-1185">Reference proteome</keyword>
<dbReference type="RefSeq" id="WP_144542644.1">
    <property type="nucleotide sequence ID" value="NZ_CBCSDC010000017.1"/>
</dbReference>
<evidence type="ECO:0000256" key="3">
    <source>
        <dbReference type="ARBA" id="ARBA00022969"/>
    </source>
</evidence>
<accession>A0A562JTE8</accession>
<evidence type="ECO:0000256" key="4">
    <source>
        <dbReference type="HAMAP-Rule" id="MF_00667"/>
    </source>
</evidence>
<comment type="induction">
    <text evidence="4">Expressed only in the forespore compartment of sporulating cells.</text>
</comment>
<dbReference type="OrthoDB" id="1683648at2"/>
<organism evidence="5 6">
    <name type="scientific">Cytobacillus oceanisediminis</name>
    <dbReference type="NCBI Taxonomy" id="665099"/>
    <lineage>
        <taxon>Bacteria</taxon>
        <taxon>Bacillati</taxon>
        <taxon>Bacillota</taxon>
        <taxon>Bacilli</taxon>
        <taxon>Bacillales</taxon>
        <taxon>Bacillaceae</taxon>
        <taxon>Cytobacillus</taxon>
    </lineage>
</organism>
<dbReference type="GO" id="GO:0030435">
    <property type="term" value="P:sporulation resulting in formation of a cellular spore"/>
    <property type="evidence" value="ECO:0007669"/>
    <property type="project" value="UniProtKB-KW"/>
</dbReference>
<dbReference type="EMBL" id="VLKI01000006">
    <property type="protein sequence ID" value="TWH86457.1"/>
    <property type="molecule type" value="Genomic_DNA"/>
</dbReference>
<dbReference type="GO" id="GO:0042601">
    <property type="term" value="C:endospore-forming forespore"/>
    <property type="evidence" value="ECO:0007669"/>
    <property type="project" value="InterPro"/>
</dbReference>
<dbReference type="AlphaFoldDB" id="A0A562JTE8"/>
<dbReference type="Proteomes" id="UP000318667">
    <property type="component" value="Unassembled WGS sequence"/>
</dbReference>
<comment type="caution">
    <text evidence="5">The sequence shown here is derived from an EMBL/GenBank/DDBJ whole genome shotgun (WGS) entry which is preliminary data.</text>
</comment>
<dbReference type="GeneID" id="65403661"/>
<comment type="subcellular location">
    <subcellularLocation>
        <location evidence="1 4">Spore core</location>
    </subcellularLocation>
</comment>
<sequence length="59" mass="6659">MNIGRAREISESADMVGVTYNGNPIIIQHVDEQTKMARIYTKSDPENEIDVPVNNLIEE</sequence>
<dbReference type="GO" id="GO:0030436">
    <property type="term" value="P:asexual sporulation"/>
    <property type="evidence" value="ECO:0007669"/>
    <property type="project" value="UniProtKB-UniRule"/>
</dbReference>
<evidence type="ECO:0000256" key="2">
    <source>
        <dbReference type="ARBA" id="ARBA00006573"/>
    </source>
</evidence>
<evidence type="ECO:0000313" key="5">
    <source>
        <dbReference type="EMBL" id="TWH86457.1"/>
    </source>
</evidence>
<name>A0A562JTE8_9BACI</name>
<evidence type="ECO:0000256" key="1">
    <source>
        <dbReference type="ARBA" id="ARBA00004288"/>
    </source>
</evidence>
<comment type="similarity">
    <text evidence="2 4">Belongs to the SspH family.</text>
</comment>
<proteinExistence type="evidence at transcript level"/>
<reference evidence="5 6" key="1">
    <citation type="journal article" date="2015" name="Stand. Genomic Sci.">
        <title>Genomic Encyclopedia of Bacterial and Archaeal Type Strains, Phase III: the genomes of soil and plant-associated and newly described type strains.</title>
        <authorList>
            <person name="Whitman W.B."/>
            <person name="Woyke T."/>
            <person name="Klenk H.P."/>
            <person name="Zhou Y."/>
            <person name="Lilburn T.G."/>
            <person name="Beck B.J."/>
            <person name="De Vos P."/>
            <person name="Vandamme P."/>
            <person name="Eisen J.A."/>
            <person name="Garrity G."/>
            <person name="Hugenholtz P."/>
            <person name="Kyrpides N.C."/>
        </authorList>
    </citation>
    <scope>NUCLEOTIDE SEQUENCE [LARGE SCALE GENOMIC DNA]</scope>
    <source>
        <strain evidence="5 6">CGMCC 1.10115</strain>
    </source>
</reference>